<accession>A0A3N6S1B8</accession>
<evidence type="ECO:0000313" key="1">
    <source>
        <dbReference type="EMBL" id="KAF2560200.1"/>
    </source>
</evidence>
<reference evidence="1" key="1">
    <citation type="submission" date="2019-12" db="EMBL/GenBank/DDBJ databases">
        <title>Genome sequencing and annotation of Brassica cretica.</title>
        <authorList>
            <person name="Studholme D.J."/>
            <person name="Sarris P.F."/>
        </authorList>
    </citation>
    <scope>NUCLEOTIDE SEQUENCE</scope>
    <source>
        <strain evidence="1">PFS-102/07</strain>
        <tissue evidence="1">Leaf</tissue>
    </source>
</reference>
<organism evidence="1">
    <name type="scientific">Brassica cretica</name>
    <name type="common">Mustard</name>
    <dbReference type="NCBI Taxonomy" id="69181"/>
    <lineage>
        <taxon>Eukaryota</taxon>
        <taxon>Viridiplantae</taxon>
        <taxon>Streptophyta</taxon>
        <taxon>Embryophyta</taxon>
        <taxon>Tracheophyta</taxon>
        <taxon>Spermatophyta</taxon>
        <taxon>Magnoliopsida</taxon>
        <taxon>eudicotyledons</taxon>
        <taxon>Gunneridae</taxon>
        <taxon>Pentapetalae</taxon>
        <taxon>rosids</taxon>
        <taxon>malvids</taxon>
        <taxon>Brassicales</taxon>
        <taxon>Brassicaceae</taxon>
        <taxon>Brassiceae</taxon>
        <taxon>Brassica</taxon>
    </lineage>
</organism>
<sequence length="83" mass="9250">MLVTAAATLTPSDVGGWHKRRKVHDWNGSTKEIAKLLKSGGDNAMEKIGVRDLLTSRKLPRKLKEEDVKSGVKVELSCRNTEY</sequence>
<proteinExistence type="predicted"/>
<protein>
    <submittedName>
        <fullName evidence="1">Uncharacterized protein</fullName>
    </submittedName>
</protein>
<gene>
    <name evidence="1" type="ORF">F2Q70_00018011</name>
</gene>
<name>A0A3N6S1B8_BRACR</name>
<dbReference type="EMBL" id="QGKY02001250">
    <property type="protein sequence ID" value="KAF2560200.1"/>
    <property type="molecule type" value="Genomic_DNA"/>
</dbReference>
<comment type="caution">
    <text evidence="1">The sequence shown here is derived from an EMBL/GenBank/DDBJ whole genome shotgun (WGS) entry which is preliminary data.</text>
</comment>
<dbReference type="AlphaFoldDB" id="A0A3N6S1B8"/>